<dbReference type="InterPro" id="IPR017926">
    <property type="entry name" value="GATASE"/>
</dbReference>
<feature type="domain" description="Enoyl reductase (ER)" evidence="9">
    <location>
        <begin position="10"/>
        <end position="352"/>
    </location>
</feature>
<protein>
    <recommendedName>
        <fullName evidence="9">Enoyl reductase (ER) domain-containing protein</fullName>
    </recommendedName>
</protein>
<dbReference type="Gene3D" id="3.90.180.10">
    <property type="entry name" value="Medium-chain alcohol dehydrogenases, catalytic domain"/>
    <property type="match status" value="1"/>
</dbReference>
<evidence type="ECO:0000313" key="11">
    <source>
        <dbReference type="Proteomes" id="UP000287972"/>
    </source>
</evidence>
<dbReference type="SUPFAM" id="SSF52317">
    <property type="entry name" value="Class I glutamine amidotransferase-like"/>
    <property type="match status" value="1"/>
</dbReference>
<dbReference type="PROSITE" id="PS00122">
    <property type="entry name" value="CARBOXYLESTERASE_B_1"/>
    <property type="match status" value="1"/>
</dbReference>
<keyword evidence="11" id="KW-1185">Reference proteome</keyword>
<dbReference type="PANTHER" id="PTHR43161">
    <property type="entry name" value="SORBITOL DEHYDROGENASE"/>
    <property type="match status" value="1"/>
</dbReference>
<dbReference type="InterPro" id="IPR029058">
    <property type="entry name" value="AB_hydrolase_fold"/>
</dbReference>
<comment type="similarity">
    <text evidence="2">Belongs to the type-B carboxylesterase/lipase family.</text>
</comment>
<keyword evidence="7" id="KW-0560">Oxidoreductase</keyword>
<dbReference type="PANTHER" id="PTHR43161:SF23">
    <property type="entry name" value="(R,R)-BUTANEDIOL DEHYDROGENASE-RELATED"/>
    <property type="match status" value="1"/>
</dbReference>
<organism evidence="10 11">
    <name type="scientific">Fusarium floridanum</name>
    <dbReference type="NCBI Taxonomy" id="1325733"/>
    <lineage>
        <taxon>Eukaryota</taxon>
        <taxon>Fungi</taxon>
        <taxon>Dikarya</taxon>
        <taxon>Ascomycota</taxon>
        <taxon>Pezizomycotina</taxon>
        <taxon>Sordariomycetes</taxon>
        <taxon>Hypocreomycetidae</taxon>
        <taxon>Hypocreales</taxon>
        <taxon>Nectriaceae</taxon>
        <taxon>Fusarium</taxon>
        <taxon>Fusarium solani species complex</taxon>
    </lineage>
</organism>
<dbReference type="InterPro" id="IPR002018">
    <property type="entry name" value="CarbesteraseB"/>
</dbReference>
<dbReference type="InterPro" id="IPR020843">
    <property type="entry name" value="ER"/>
</dbReference>
<dbReference type="SUPFAM" id="SSF50129">
    <property type="entry name" value="GroES-like"/>
    <property type="match status" value="1"/>
</dbReference>
<name>A0A428RXU8_9HYPO</name>
<evidence type="ECO:0000256" key="1">
    <source>
        <dbReference type="ARBA" id="ARBA00001947"/>
    </source>
</evidence>
<keyword evidence="5" id="KW-0378">Hydrolase</keyword>
<comment type="caution">
    <text evidence="10">The sequence shown here is derived from an EMBL/GenBank/DDBJ whole genome shotgun (WGS) entry which is preliminary data.</text>
</comment>
<dbReference type="Pfam" id="PF00117">
    <property type="entry name" value="GATase"/>
    <property type="match status" value="1"/>
</dbReference>
<dbReference type="GO" id="GO:0034079">
    <property type="term" value="P:butanediol biosynthetic process"/>
    <property type="evidence" value="ECO:0007669"/>
    <property type="project" value="TreeGrafter"/>
</dbReference>
<proteinExistence type="inferred from homology"/>
<dbReference type="GO" id="GO:0016787">
    <property type="term" value="F:hydrolase activity"/>
    <property type="evidence" value="ECO:0007669"/>
    <property type="project" value="UniProtKB-KW"/>
</dbReference>
<dbReference type="Gene3D" id="3.40.50.720">
    <property type="entry name" value="NAD(P)-binding Rossmann-like Domain"/>
    <property type="match status" value="1"/>
</dbReference>
<dbReference type="SUPFAM" id="SSF51735">
    <property type="entry name" value="NAD(P)-binding Rossmann-fold domains"/>
    <property type="match status" value="1"/>
</dbReference>
<dbReference type="PROSITE" id="PS00059">
    <property type="entry name" value="ADH_ZINC"/>
    <property type="match status" value="1"/>
</dbReference>
<dbReference type="Pfam" id="PF00107">
    <property type="entry name" value="ADH_zinc_N"/>
    <property type="match status" value="1"/>
</dbReference>
<evidence type="ECO:0000256" key="2">
    <source>
        <dbReference type="ARBA" id="ARBA00005964"/>
    </source>
</evidence>
<dbReference type="GO" id="GO:0000721">
    <property type="term" value="F:(R,R)-butanediol dehydrogenase activity"/>
    <property type="evidence" value="ECO:0007669"/>
    <property type="project" value="TreeGrafter"/>
</dbReference>
<dbReference type="InterPro" id="IPR019826">
    <property type="entry name" value="Carboxylesterase_B_AS"/>
</dbReference>
<keyword evidence="4 8" id="KW-0479">Metal-binding</keyword>
<evidence type="ECO:0000256" key="5">
    <source>
        <dbReference type="ARBA" id="ARBA00022801"/>
    </source>
</evidence>
<dbReference type="InterPro" id="IPR011032">
    <property type="entry name" value="GroES-like_sf"/>
</dbReference>
<dbReference type="SUPFAM" id="SSF53474">
    <property type="entry name" value="alpha/beta-Hydrolases"/>
    <property type="match status" value="1"/>
</dbReference>
<dbReference type="Pfam" id="PF08240">
    <property type="entry name" value="ADH_N"/>
    <property type="match status" value="1"/>
</dbReference>
<evidence type="ECO:0000313" key="10">
    <source>
        <dbReference type="EMBL" id="RSL82370.1"/>
    </source>
</evidence>
<evidence type="ECO:0000256" key="3">
    <source>
        <dbReference type="ARBA" id="ARBA00008072"/>
    </source>
</evidence>
<dbReference type="Gene3D" id="3.40.50.1820">
    <property type="entry name" value="alpha/beta hydrolase"/>
    <property type="match status" value="1"/>
</dbReference>
<comment type="cofactor">
    <cofactor evidence="1 8">
        <name>Zn(2+)</name>
        <dbReference type="ChEBI" id="CHEBI:29105"/>
    </cofactor>
</comment>
<evidence type="ECO:0000259" key="9">
    <source>
        <dbReference type="SMART" id="SM00829"/>
    </source>
</evidence>
<evidence type="ECO:0000256" key="7">
    <source>
        <dbReference type="ARBA" id="ARBA00023002"/>
    </source>
</evidence>
<dbReference type="GO" id="GO:0008270">
    <property type="term" value="F:zinc ion binding"/>
    <property type="evidence" value="ECO:0007669"/>
    <property type="project" value="InterPro"/>
</dbReference>
<dbReference type="InterPro" id="IPR036291">
    <property type="entry name" value="NAD(P)-bd_dom_sf"/>
</dbReference>
<dbReference type="SMART" id="SM00829">
    <property type="entry name" value="PKS_ER"/>
    <property type="match status" value="1"/>
</dbReference>
<dbReference type="AlphaFoldDB" id="A0A428RXU8"/>
<dbReference type="EMBL" id="NKCL01000102">
    <property type="protein sequence ID" value="RSL82370.1"/>
    <property type="molecule type" value="Genomic_DNA"/>
</dbReference>
<sequence>MRAARYYGKGDIRIEEIPEPAVGPGQIKIAPAFVGICGTDLHEYLGGPTFCPTTPHPITHDTIPVTFGHEFSGRIKEIGPGVQGNYKIGQACAIRPTLFCGRCAACGGGSENVCPSGGFLGLSGGGGGLSEAVCVDAERVFPIPSHITLEEAALVEPLSTSWLAVSAAANEISPDSVVLIFGGGPIGLATVLCLKGKGVKEIIVSEVAAARQDFARQFGATRVIDPTKDDVTKVVLELTNGKGADVVFDCAGVPSTIKGSCDAVRTKGTIVNVAIWEKEIAFNPNWITWKESCYKSVLGYQDVDFNAVIDKMATGAIKPVCMITRRIKLENVVKDGIEALINDKENQVKILIDMDDKPDLGHLMQGSMTSSHRILVLAFEEPPDVIRKEYGTYGDILVRFVFGDAKPNPEVEIKKHQVLESYEYPQLSETSAIMIAGSKYSAFENDPWVPSLLDYIKQAYRAEIPVAGFCYGHQIIARALGGQVTLNPGGYELGMQEVTASSQGVAILGTKKLNIPQFHRDSRDIDGAAFVASSAKPVVVVSFNYRLNAFGFLPSGLFKRQGLMNLGLQDQHFFLEFLQRHLSSFGGDPEQITLGGLSAGAHSTAFHYFHNYGVDKNKPLFARAILQSGSPTARAFPSPEYPRYKKDFAALMGHIGCPVEVDDSEQMSCLINAPAEKIRKVAAKRYEDAKNLLDWPWQPALGGLFLEKSGSESGIDGTFHHLPIITTYTTDEGKYYTPGNLQTNDDFIQFWHRMSPDLNVTDLAILNELYPDPVAHPDSPWAMSPNSTQYNRISASWSDMAYICPSRETASRTSAAGVPTWRLRFNTPDHPLAAQSWRGIPHASDFAYLWNDPAVPYRDTARIYYSYINSFVLTGDPNRHRREGSVEWPQYGGRGGKQIVVNPGDFTVVEVDNARPLQCAFWNDPERAPRLNK</sequence>
<keyword evidence="6 8" id="KW-0862">Zinc</keyword>
<dbReference type="CDD" id="cd08233">
    <property type="entry name" value="butanediol_DH_like"/>
    <property type="match status" value="1"/>
</dbReference>
<dbReference type="Proteomes" id="UP000287972">
    <property type="component" value="Unassembled WGS sequence"/>
</dbReference>
<reference evidence="10 11" key="1">
    <citation type="submission" date="2017-06" db="EMBL/GenBank/DDBJ databases">
        <title>Comparative genomic analysis of Ambrosia Fusariam Clade fungi.</title>
        <authorList>
            <person name="Stajich J.E."/>
            <person name="Carrillo J."/>
            <person name="Kijimoto T."/>
            <person name="Eskalen A."/>
            <person name="O'Donnell K."/>
            <person name="Kasson M."/>
        </authorList>
    </citation>
    <scope>NUCLEOTIDE SEQUENCE [LARGE SCALE GENOMIC DNA]</scope>
    <source>
        <strain evidence="10 11">NRRL62606</strain>
    </source>
</reference>
<dbReference type="InterPro" id="IPR013154">
    <property type="entry name" value="ADH-like_N"/>
</dbReference>
<dbReference type="Pfam" id="PF00135">
    <property type="entry name" value="COesterase"/>
    <property type="match status" value="1"/>
</dbReference>
<dbReference type="InterPro" id="IPR013149">
    <property type="entry name" value="ADH-like_C"/>
</dbReference>
<gene>
    <name evidence="10" type="ORF">CEP51_005217</name>
</gene>
<dbReference type="GO" id="GO:0005737">
    <property type="term" value="C:cytoplasm"/>
    <property type="evidence" value="ECO:0007669"/>
    <property type="project" value="TreeGrafter"/>
</dbReference>
<accession>A0A428RXU8</accession>
<comment type="similarity">
    <text evidence="3 8">Belongs to the zinc-containing alcohol dehydrogenase family.</text>
</comment>
<evidence type="ECO:0000256" key="4">
    <source>
        <dbReference type="ARBA" id="ARBA00022723"/>
    </source>
</evidence>
<evidence type="ECO:0000256" key="6">
    <source>
        <dbReference type="ARBA" id="ARBA00022833"/>
    </source>
</evidence>
<dbReference type="InterPro" id="IPR029062">
    <property type="entry name" value="Class_I_gatase-like"/>
</dbReference>
<dbReference type="InterPro" id="IPR002328">
    <property type="entry name" value="ADH_Zn_CS"/>
</dbReference>
<evidence type="ECO:0000256" key="8">
    <source>
        <dbReference type="RuleBase" id="RU361277"/>
    </source>
</evidence>